<dbReference type="Gene3D" id="3.30.70.270">
    <property type="match status" value="1"/>
</dbReference>
<evidence type="ECO:0000313" key="6">
    <source>
        <dbReference type="Proteomes" id="UP000706039"/>
    </source>
</evidence>
<protein>
    <recommendedName>
        <fullName evidence="1">diguanylate cyclase</fullName>
        <ecNumber evidence="1">2.7.7.65</ecNumber>
    </recommendedName>
</protein>
<dbReference type="InterPro" id="IPR043128">
    <property type="entry name" value="Rev_trsase/Diguanyl_cyclase"/>
</dbReference>
<evidence type="ECO:0000256" key="1">
    <source>
        <dbReference type="ARBA" id="ARBA00012528"/>
    </source>
</evidence>
<sequence length="508" mass="53112">MPGKARPDHPGLSADPAARRLVWLLPLIFVPAHGIAALLSGDTNAPVTLMFETLAPLIAAIACIWRALRSRGRARQGWMALGAAMLCWTAGIGSQLVEVLLTPAATGNGAVSMLLFVLYGVPLIFMLASPGGDPWRVRVVDGVLALLLGALFAVYIFSFVPLAGTQEDAGLLTLSAMFDIQNIFIAVLALVRFRASAIDRERQLFGTLAAFAGVYMLAAGYYNHFVDEGPGVAPVSLIVGLPFILLAVLALRAGDPPPAPSAGRIFERVVTAGSPLILPVGLLIISAALVPHMPVLAIAGCVAATLGHGLRAVLSQLHALGERDRLARMSHIDALTGLPNRRQFDEALRRELTRAARAGDGLALLMIDIDHFKLLNDTLGHGTGDARLCEVAGALRGCAGRATDIVARYGGEEFAAILPGASPAEALARAEAMRAAVEALALSSPAPAGRVTVSIGAARLLQIDAEAGPRLLERADGALYDSKRAGRNRVTAAWPVDEPTQTARAGSG</sequence>
<dbReference type="CDD" id="cd01949">
    <property type="entry name" value="GGDEF"/>
    <property type="match status" value="1"/>
</dbReference>
<dbReference type="PANTHER" id="PTHR45138:SF9">
    <property type="entry name" value="DIGUANYLATE CYCLASE DGCM-RELATED"/>
    <property type="match status" value="1"/>
</dbReference>
<feature type="transmembrane region" description="Helical" evidence="3">
    <location>
        <begin position="139"/>
        <end position="163"/>
    </location>
</feature>
<dbReference type="InterPro" id="IPR029787">
    <property type="entry name" value="Nucleotide_cyclase"/>
</dbReference>
<keyword evidence="3" id="KW-0812">Transmembrane</keyword>
<feature type="transmembrane region" description="Helical" evidence="3">
    <location>
        <begin position="109"/>
        <end position="127"/>
    </location>
</feature>
<dbReference type="RefSeq" id="WP_222990825.1">
    <property type="nucleotide sequence ID" value="NZ_JAINVV010000007.1"/>
</dbReference>
<accession>A0ABS7PQU3</accession>
<evidence type="ECO:0000256" key="3">
    <source>
        <dbReference type="SAM" id="Phobius"/>
    </source>
</evidence>
<feature type="transmembrane region" description="Helical" evidence="3">
    <location>
        <begin position="169"/>
        <end position="191"/>
    </location>
</feature>
<keyword evidence="6" id="KW-1185">Reference proteome</keyword>
<dbReference type="InterPro" id="IPR050469">
    <property type="entry name" value="Diguanylate_Cyclase"/>
</dbReference>
<feature type="transmembrane region" description="Helical" evidence="3">
    <location>
        <begin position="77"/>
        <end position="97"/>
    </location>
</feature>
<comment type="catalytic activity">
    <reaction evidence="2">
        <text>2 GTP = 3',3'-c-di-GMP + 2 diphosphate</text>
        <dbReference type="Rhea" id="RHEA:24898"/>
        <dbReference type="ChEBI" id="CHEBI:33019"/>
        <dbReference type="ChEBI" id="CHEBI:37565"/>
        <dbReference type="ChEBI" id="CHEBI:58805"/>
        <dbReference type="EC" id="2.7.7.65"/>
    </reaction>
</comment>
<organism evidence="5 6">
    <name type="scientific">Sphingomonas colocasiae</name>
    <dbReference type="NCBI Taxonomy" id="1848973"/>
    <lineage>
        <taxon>Bacteria</taxon>
        <taxon>Pseudomonadati</taxon>
        <taxon>Pseudomonadota</taxon>
        <taxon>Alphaproteobacteria</taxon>
        <taxon>Sphingomonadales</taxon>
        <taxon>Sphingomonadaceae</taxon>
        <taxon>Sphingomonas</taxon>
    </lineage>
</organism>
<feature type="transmembrane region" description="Helical" evidence="3">
    <location>
        <begin position="45"/>
        <end position="65"/>
    </location>
</feature>
<feature type="transmembrane region" description="Helical" evidence="3">
    <location>
        <begin position="21"/>
        <end position="39"/>
    </location>
</feature>
<feature type="transmembrane region" description="Helical" evidence="3">
    <location>
        <begin position="203"/>
        <end position="222"/>
    </location>
</feature>
<name>A0ABS7PQU3_9SPHN</name>
<feature type="transmembrane region" description="Helical" evidence="3">
    <location>
        <begin position="265"/>
        <end position="289"/>
    </location>
</feature>
<feature type="transmembrane region" description="Helical" evidence="3">
    <location>
        <begin position="234"/>
        <end position="253"/>
    </location>
</feature>
<feature type="domain" description="GGDEF" evidence="4">
    <location>
        <begin position="360"/>
        <end position="495"/>
    </location>
</feature>
<feature type="transmembrane region" description="Helical" evidence="3">
    <location>
        <begin position="295"/>
        <end position="314"/>
    </location>
</feature>
<dbReference type="InterPro" id="IPR000160">
    <property type="entry name" value="GGDEF_dom"/>
</dbReference>
<evidence type="ECO:0000256" key="2">
    <source>
        <dbReference type="ARBA" id="ARBA00034247"/>
    </source>
</evidence>
<dbReference type="PANTHER" id="PTHR45138">
    <property type="entry name" value="REGULATORY COMPONENTS OF SENSORY TRANSDUCTION SYSTEM"/>
    <property type="match status" value="1"/>
</dbReference>
<gene>
    <name evidence="5" type="ORF">K7G82_15525</name>
</gene>
<dbReference type="EMBL" id="JAINVV010000007">
    <property type="protein sequence ID" value="MBY8823715.1"/>
    <property type="molecule type" value="Genomic_DNA"/>
</dbReference>
<dbReference type="EC" id="2.7.7.65" evidence="1"/>
<comment type="caution">
    <text evidence="5">The sequence shown here is derived from an EMBL/GenBank/DDBJ whole genome shotgun (WGS) entry which is preliminary data.</text>
</comment>
<dbReference type="Proteomes" id="UP000706039">
    <property type="component" value="Unassembled WGS sequence"/>
</dbReference>
<keyword evidence="3" id="KW-0472">Membrane</keyword>
<dbReference type="Pfam" id="PF00990">
    <property type="entry name" value="GGDEF"/>
    <property type="match status" value="1"/>
</dbReference>
<keyword evidence="3" id="KW-1133">Transmembrane helix</keyword>
<dbReference type="SUPFAM" id="SSF55073">
    <property type="entry name" value="Nucleotide cyclase"/>
    <property type="match status" value="1"/>
</dbReference>
<dbReference type="PROSITE" id="PS50887">
    <property type="entry name" value="GGDEF"/>
    <property type="match status" value="1"/>
</dbReference>
<evidence type="ECO:0000313" key="5">
    <source>
        <dbReference type="EMBL" id="MBY8823715.1"/>
    </source>
</evidence>
<evidence type="ECO:0000259" key="4">
    <source>
        <dbReference type="PROSITE" id="PS50887"/>
    </source>
</evidence>
<reference evidence="5 6" key="1">
    <citation type="submission" date="2021-08" db="EMBL/GenBank/DDBJ databases">
        <authorList>
            <person name="Tuo L."/>
        </authorList>
    </citation>
    <scope>NUCLEOTIDE SEQUENCE [LARGE SCALE GENOMIC DNA]</scope>
    <source>
        <strain evidence="5 6">JCM 31229</strain>
    </source>
</reference>
<dbReference type="NCBIfam" id="TIGR00254">
    <property type="entry name" value="GGDEF"/>
    <property type="match status" value="1"/>
</dbReference>
<proteinExistence type="predicted"/>
<dbReference type="SMART" id="SM00267">
    <property type="entry name" value="GGDEF"/>
    <property type="match status" value="1"/>
</dbReference>